<dbReference type="InterPro" id="IPR017853">
    <property type="entry name" value="GH"/>
</dbReference>
<dbReference type="InterPro" id="IPR013785">
    <property type="entry name" value="Aldolase_TIM"/>
</dbReference>
<comment type="catalytic activity">
    <reaction evidence="4">
        <text>alpha-D-galactosyl-(1-&gt;3)-1D-myo-inositol + sucrose = raffinose + myo-inositol</text>
        <dbReference type="Rhea" id="RHEA:20161"/>
        <dbReference type="ChEBI" id="CHEBI:16634"/>
        <dbReference type="ChEBI" id="CHEBI:17268"/>
        <dbReference type="ChEBI" id="CHEBI:17505"/>
        <dbReference type="ChEBI" id="CHEBI:17992"/>
        <dbReference type="EC" id="2.4.1.82"/>
    </reaction>
</comment>
<dbReference type="Pfam" id="PF05691">
    <property type="entry name" value="Raffinose_syn"/>
    <property type="match status" value="3"/>
</dbReference>
<evidence type="ECO:0000313" key="7">
    <source>
        <dbReference type="Proteomes" id="UP000750711"/>
    </source>
</evidence>
<dbReference type="PANTHER" id="PTHR31268:SF32">
    <property type="entry name" value="GALACTINOL--SUCROSE GALACTOSYLTRANSFERASE 2-RELATED"/>
    <property type="match status" value="1"/>
</dbReference>
<dbReference type="SUPFAM" id="SSF51445">
    <property type="entry name" value="(Trans)glycosidases"/>
    <property type="match status" value="1"/>
</dbReference>
<dbReference type="GO" id="GO:0004557">
    <property type="term" value="F:alpha-galactosidase activity"/>
    <property type="evidence" value="ECO:0007669"/>
    <property type="project" value="UniProtKB-EC"/>
</dbReference>
<dbReference type="GO" id="GO:0047274">
    <property type="term" value="F:galactinol-sucrose galactosyltransferase activity"/>
    <property type="evidence" value="ECO:0007669"/>
    <property type="project" value="UniProtKB-EC"/>
</dbReference>
<accession>A0A9P8LAN8</accession>
<evidence type="ECO:0000256" key="4">
    <source>
        <dbReference type="ARBA" id="ARBA00049426"/>
    </source>
</evidence>
<comment type="caution">
    <text evidence="6">The sequence shown here is derived from an EMBL/GenBank/DDBJ whole genome shotgun (WGS) entry which is preliminary data.</text>
</comment>
<protein>
    <recommendedName>
        <fullName evidence="8">Alpha-galactosidase</fullName>
    </recommendedName>
</protein>
<evidence type="ECO:0000256" key="2">
    <source>
        <dbReference type="ARBA" id="ARBA00007240"/>
    </source>
</evidence>
<dbReference type="AlphaFoldDB" id="A0A9P8LAN8"/>
<dbReference type="Proteomes" id="UP000750711">
    <property type="component" value="Unassembled WGS sequence"/>
</dbReference>
<gene>
    <name evidence="6" type="ORF">GP486_004796</name>
</gene>
<comment type="similarity">
    <text evidence="2">Belongs to the glycosyl hydrolases 36 family.</text>
</comment>
<evidence type="ECO:0008006" key="8">
    <source>
        <dbReference type="Google" id="ProtNLM"/>
    </source>
</evidence>
<dbReference type="InterPro" id="IPR008811">
    <property type="entry name" value="Glycosyl_hydrolases_36"/>
</dbReference>
<reference evidence="6" key="1">
    <citation type="submission" date="2021-03" db="EMBL/GenBank/DDBJ databases">
        <title>Comparative genomics and phylogenomic investigation of the class Geoglossomycetes provide insights into ecological specialization and systematics.</title>
        <authorList>
            <person name="Melie T."/>
            <person name="Pirro S."/>
            <person name="Miller A.N."/>
            <person name="Quandt A."/>
        </authorList>
    </citation>
    <scope>NUCLEOTIDE SEQUENCE</scope>
    <source>
        <strain evidence="6">CAQ_001_2017</strain>
    </source>
</reference>
<organism evidence="6 7">
    <name type="scientific">Trichoglossum hirsutum</name>
    <dbReference type="NCBI Taxonomy" id="265104"/>
    <lineage>
        <taxon>Eukaryota</taxon>
        <taxon>Fungi</taxon>
        <taxon>Dikarya</taxon>
        <taxon>Ascomycota</taxon>
        <taxon>Pezizomycotina</taxon>
        <taxon>Geoglossomycetes</taxon>
        <taxon>Geoglossales</taxon>
        <taxon>Geoglossaceae</taxon>
        <taxon>Trichoglossum</taxon>
    </lineage>
</organism>
<keyword evidence="3" id="KW-0119">Carbohydrate metabolism</keyword>
<comment type="catalytic activity">
    <reaction evidence="1">
        <text>Hydrolysis of terminal, non-reducing alpha-D-galactose residues in alpha-D-galactosides, including galactose oligosaccharides, galactomannans and galactolipids.</text>
        <dbReference type="EC" id="3.2.1.22"/>
    </reaction>
</comment>
<proteinExistence type="inferred from homology"/>
<feature type="region of interest" description="Disordered" evidence="5">
    <location>
        <begin position="262"/>
        <end position="284"/>
    </location>
</feature>
<dbReference type="PANTHER" id="PTHR31268">
    <property type="match status" value="1"/>
</dbReference>
<evidence type="ECO:0000256" key="3">
    <source>
        <dbReference type="ARBA" id="ARBA00023277"/>
    </source>
</evidence>
<dbReference type="EMBL" id="JAGHQM010000812">
    <property type="protein sequence ID" value="KAH0558547.1"/>
    <property type="molecule type" value="Genomic_DNA"/>
</dbReference>
<evidence type="ECO:0000256" key="5">
    <source>
        <dbReference type="SAM" id="MobiDB-lite"/>
    </source>
</evidence>
<keyword evidence="7" id="KW-1185">Reference proteome</keyword>
<name>A0A9P8LAN8_9PEZI</name>
<sequence length="785" mass="85919">MPRLWSGSRIGGVDGRIVFTPPPPLASSGLTSVDERCRLPLQFSDIFESDLDAGALFDVTPVDEDQSQQELDLVHLNVNVWHVTSPLSRIFCDSDDADKSKDGRKQVVELPLGRAILPERWMALAKLATPWMGPIHSGSAAGGGGGGSTFTTTKECLLLLIQRRDGRHVAILPLSGVPSGEGAPTASSYVTSSHASERMYGEKGRDGIIWRIYDESPSGGGRLGSAKCIVVAGMDTKNVIKGAMSWAEFIVKRASHLGNVPSTKQSVASEEKGEGPFSQPSVPYGGVTHDTLTGRGLYLMHDGLTYCTWNSLGLNLSGERILNALKKLHETGIRVCNVIIDDNWQTLDNARYTSSGTWTAYNANPNFDSVGGLSGLVKEIRNKYLYIRNVGVWHALHGYWDGITPGGEIDGIYKSVDCTWRDNVHQQERSLRFIDPIDVERFYDDFYRTSDDFYPNVPESHGWHVFVNSMNMTMFSHLNIVPDWDMFQTALPRYAGFHAAARCLSGGPVVITDTPGDHDIGLIQQMTATTPDGDNITLRPTTMAVPSDPYMSYTSLKLLRITSSYLRGSNRTGSEVVSFIGLFNISTVCLRDLFCLSDFDGPQESSHYITRSYRSGHITPPVAYNEANDTLLTLHLKPGAWDILTAVPVIRLIDSSSEVMCYVGTFGLSTNMTGAAAVTDTNVVDVPNDNESECGVSIRYSLSVLGTLLGDLYKRLQIDMCGLALHTDDGYWRVHPDHNDVVEISVDRAYENLSPRITSFGHPAPLTVGVVLYGTRQLSKGTGDA</sequence>
<dbReference type="Gene3D" id="3.20.20.70">
    <property type="entry name" value="Aldolase class I"/>
    <property type="match status" value="1"/>
</dbReference>
<evidence type="ECO:0000313" key="6">
    <source>
        <dbReference type="EMBL" id="KAH0558547.1"/>
    </source>
</evidence>
<evidence type="ECO:0000256" key="1">
    <source>
        <dbReference type="ARBA" id="ARBA00001255"/>
    </source>
</evidence>